<accession>C8ZJJ6</accession>
<dbReference type="HOGENOM" id="CLU_2160378_0_0_1"/>
<keyword evidence="1" id="KW-1133">Transmembrane helix</keyword>
<feature type="transmembrane region" description="Helical" evidence="1">
    <location>
        <begin position="18"/>
        <end position="39"/>
    </location>
</feature>
<keyword evidence="1" id="KW-0812">Transmembrane</keyword>
<proteinExistence type="predicted"/>
<sequence length="111" mass="12959">MTERITTPNADRTVQHHALPVDTTGLIFFAVFASSFVLYRRGSCFESYLFFSFPLSYFSNNRKKSRVQSDKQFFSVFKKNDPEQQHLYYAALMQFLTQLVESPTLFCVCTQ</sequence>
<keyword evidence="1" id="KW-0472">Membrane</keyword>
<reference evidence="2 3" key="1">
    <citation type="journal article" date="2009" name="Proc. Natl. Acad. Sci. U.S.A.">
        <title>Eukaryote-to-eukaryote gene transfer events revealed by the genome sequence of the wine yeast Saccharomyces cerevisiae EC1118.</title>
        <authorList>
            <person name="Novo M."/>
            <person name="Bigey F."/>
            <person name="Beyne E."/>
            <person name="Galeote V."/>
            <person name="Gavory F."/>
            <person name="Mallet S."/>
            <person name="Cambot B."/>
            <person name="Legras J.L."/>
            <person name="Wincker P."/>
            <person name="Casaregola S."/>
            <person name="Dequin S."/>
        </authorList>
    </citation>
    <scope>NUCLEOTIDE SEQUENCE [LARGE SCALE GENOMIC DNA]</scope>
    <source>
        <strain evidence="3">Lalvin EC1118 / Prise de mousse</strain>
    </source>
</reference>
<dbReference type="SMR" id="C8ZJJ6"/>
<dbReference type="AlphaFoldDB" id="C8ZJJ6"/>
<name>C8ZJJ6_YEAS8</name>
<dbReference type="EMBL" id="FN394217">
    <property type="protein sequence ID" value="CAY87127.1"/>
    <property type="molecule type" value="Genomic_DNA"/>
</dbReference>
<protein>
    <submittedName>
        <fullName evidence="2">EC1118_1P2_5116p</fullName>
    </submittedName>
</protein>
<evidence type="ECO:0000313" key="2">
    <source>
        <dbReference type="EMBL" id="CAY87127.1"/>
    </source>
</evidence>
<dbReference type="Proteomes" id="UP000000286">
    <property type="component" value="Chromosome XVI"/>
</dbReference>
<gene>
    <name evidence="2" type="ORF">EC1118_1P2_5116g</name>
</gene>
<evidence type="ECO:0000313" key="3">
    <source>
        <dbReference type="Proteomes" id="UP000000286"/>
    </source>
</evidence>
<organism evidence="2 3">
    <name type="scientific">Saccharomyces cerevisiae (strain Lalvin EC1118 / Prise de mousse)</name>
    <name type="common">Baker's yeast</name>
    <dbReference type="NCBI Taxonomy" id="643680"/>
    <lineage>
        <taxon>Eukaryota</taxon>
        <taxon>Fungi</taxon>
        <taxon>Dikarya</taxon>
        <taxon>Ascomycota</taxon>
        <taxon>Saccharomycotina</taxon>
        <taxon>Saccharomycetes</taxon>
        <taxon>Saccharomycetales</taxon>
        <taxon>Saccharomycetaceae</taxon>
        <taxon>Saccharomyces</taxon>
    </lineage>
</organism>
<evidence type="ECO:0000256" key="1">
    <source>
        <dbReference type="SAM" id="Phobius"/>
    </source>
</evidence>